<dbReference type="EMBL" id="WJEC01006670">
    <property type="protein sequence ID" value="KAF7471845.1"/>
    <property type="molecule type" value="Genomic_DNA"/>
</dbReference>
<accession>A0A834Q6K1</accession>
<dbReference type="Proteomes" id="UP000662637">
    <property type="component" value="Unassembled WGS sequence"/>
</dbReference>
<reference evidence="1" key="1">
    <citation type="submission" date="2020-08" db="EMBL/GenBank/DDBJ databases">
        <authorList>
            <person name="Shumante A."/>
            <person name="Zimin A.V."/>
            <person name="Puiu D."/>
            <person name="Salzberg S.L."/>
        </authorList>
    </citation>
    <scope>NUCLEOTIDE SEQUENCE</scope>
    <source>
        <strain evidence="1">WC2-LM</strain>
        <tissue evidence="1">Liver</tissue>
    </source>
</reference>
<proteinExistence type="predicted"/>
<name>A0A834Q6K1_MARMO</name>
<dbReference type="AlphaFoldDB" id="A0A834Q6K1"/>
<evidence type="ECO:0000313" key="2">
    <source>
        <dbReference type="Proteomes" id="UP000662637"/>
    </source>
</evidence>
<sequence>MAASLRLRGATSGLRYWSHRQRPAAASLAAGKDLAPLPQVLAWPPATGDQRAEEVFLPKVAAFCLFCLSPLTWLQMCGVQNLGRGGQGLGVKGGVFGPRTCFFGVWAPRTFGGPSSRGDPAFTPATPAHPDVPGCTVSENTLRPTTVCV</sequence>
<evidence type="ECO:0000313" key="1">
    <source>
        <dbReference type="EMBL" id="KAF7471845.1"/>
    </source>
</evidence>
<organism evidence="1 2">
    <name type="scientific">Marmota monax</name>
    <name type="common">Woodchuck</name>
    <dbReference type="NCBI Taxonomy" id="9995"/>
    <lineage>
        <taxon>Eukaryota</taxon>
        <taxon>Metazoa</taxon>
        <taxon>Chordata</taxon>
        <taxon>Craniata</taxon>
        <taxon>Vertebrata</taxon>
        <taxon>Euteleostomi</taxon>
        <taxon>Mammalia</taxon>
        <taxon>Eutheria</taxon>
        <taxon>Euarchontoglires</taxon>
        <taxon>Glires</taxon>
        <taxon>Rodentia</taxon>
        <taxon>Sciuromorpha</taxon>
        <taxon>Sciuridae</taxon>
        <taxon>Xerinae</taxon>
        <taxon>Marmotini</taxon>
        <taxon>Marmota</taxon>
    </lineage>
</organism>
<protein>
    <submittedName>
        <fullName evidence="1">Uncharacterized protein</fullName>
    </submittedName>
</protein>
<gene>
    <name evidence="1" type="ORF">GHT09_017111</name>
</gene>
<comment type="caution">
    <text evidence="1">The sequence shown here is derived from an EMBL/GenBank/DDBJ whole genome shotgun (WGS) entry which is preliminary data.</text>
</comment>